<keyword evidence="1" id="KW-0472">Membrane</keyword>
<dbReference type="RefSeq" id="WP_148954472.1">
    <property type="nucleotide sequence ID" value="NZ_VTEG01000012.1"/>
</dbReference>
<feature type="transmembrane region" description="Helical" evidence="1">
    <location>
        <begin position="68"/>
        <end position="89"/>
    </location>
</feature>
<evidence type="ECO:0000313" key="3">
    <source>
        <dbReference type="Proteomes" id="UP000325182"/>
    </source>
</evidence>
<gene>
    <name evidence="2" type="ORF">FZC84_15320</name>
</gene>
<dbReference type="AlphaFoldDB" id="A0A5D4M8M1"/>
<proteinExistence type="predicted"/>
<evidence type="ECO:0000313" key="2">
    <source>
        <dbReference type="EMBL" id="TYR98279.1"/>
    </source>
</evidence>
<accession>A0A5D4M8M1</accession>
<dbReference type="Proteomes" id="UP000325182">
    <property type="component" value="Unassembled WGS sequence"/>
</dbReference>
<sequence length="92" mass="10006">MKKKSYSVLSVVFFIMAVFPLIAGLTTWGNDLYAAVLNISIFLPLIFGLAGLTFALLGMRGKVKISLILVNVLSVALSLFLVFVAMYGFQQA</sequence>
<feature type="transmembrane region" description="Helical" evidence="1">
    <location>
        <begin position="32"/>
        <end position="56"/>
    </location>
</feature>
<feature type="transmembrane region" description="Helical" evidence="1">
    <location>
        <begin position="7"/>
        <end position="26"/>
    </location>
</feature>
<protein>
    <submittedName>
        <fullName evidence="2">Uncharacterized protein</fullName>
    </submittedName>
</protein>
<dbReference type="EMBL" id="VTEG01000012">
    <property type="protein sequence ID" value="TYR98279.1"/>
    <property type="molecule type" value="Genomic_DNA"/>
</dbReference>
<evidence type="ECO:0000256" key="1">
    <source>
        <dbReference type="SAM" id="Phobius"/>
    </source>
</evidence>
<reference evidence="2 3" key="1">
    <citation type="submission" date="2019-08" db="EMBL/GenBank/DDBJ databases">
        <title>Bacillus genomes from the desert of Cuatro Cienegas, Coahuila.</title>
        <authorList>
            <person name="Olmedo-Alvarez G."/>
        </authorList>
    </citation>
    <scope>NUCLEOTIDE SEQUENCE [LARGE SCALE GENOMIC DNA]</scope>
    <source>
        <strain evidence="2 3">CH128b_4D</strain>
    </source>
</reference>
<organism evidence="2 3">
    <name type="scientific">Rossellomorea vietnamensis</name>
    <dbReference type="NCBI Taxonomy" id="218284"/>
    <lineage>
        <taxon>Bacteria</taxon>
        <taxon>Bacillati</taxon>
        <taxon>Bacillota</taxon>
        <taxon>Bacilli</taxon>
        <taxon>Bacillales</taxon>
        <taxon>Bacillaceae</taxon>
        <taxon>Rossellomorea</taxon>
    </lineage>
</organism>
<keyword evidence="1" id="KW-1133">Transmembrane helix</keyword>
<keyword evidence="1" id="KW-0812">Transmembrane</keyword>
<comment type="caution">
    <text evidence="2">The sequence shown here is derived from an EMBL/GenBank/DDBJ whole genome shotgun (WGS) entry which is preliminary data.</text>
</comment>
<name>A0A5D4M8M1_9BACI</name>